<feature type="domain" description="Putative heavy-metal chelation" evidence="1">
    <location>
        <begin position="130"/>
        <end position="272"/>
    </location>
</feature>
<organism evidence="3 4">
    <name type="scientific">[Pantoea] beijingensis</name>
    <dbReference type="NCBI Taxonomy" id="1324864"/>
    <lineage>
        <taxon>Bacteria</taxon>
        <taxon>Pseudomonadati</taxon>
        <taxon>Pseudomonadota</taxon>
        <taxon>Gammaproteobacteria</taxon>
        <taxon>Enterobacterales</taxon>
        <taxon>Erwiniaceae</taxon>
        <taxon>Erwinia</taxon>
    </lineage>
</organism>
<dbReference type="RefSeq" id="WP_128178021.1">
    <property type="nucleotide sequence ID" value="NZ_CP071409.1"/>
</dbReference>
<evidence type="ECO:0000313" key="4">
    <source>
        <dbReference type="Proteomes" id="UP000288794"/>
    </source>
</evidence>
<gene>
    <name evidence="3" type="ORF">ED28_11285</name>
</gene>
<dbReference type="InterPro" id="IPR007161">
    <property type="entry name" value="DUF364"/>
</dbReference>
<dbReference type="AlphaFoldDB" id="A0A443IC08"/>
<dbReference type="SUPFAM" id="SSF159713">
    <property type="entry name" value="Dhaf3308-like"/>
    <property type="match status" value="1"/>
</dbReference>
<dbReference type="Pfam" id="PF04016">
    <property type="entry name" value="DUF364"/>
    <property type="match status" value="1"/>
</dbReference>
<evidence type="ECO:0000259" key="2">
    <source>
        <dbReference type="Pfam" id="PF13938"/>
    </source>
</evidence>
<evidence type="ECO:0008006" key="5">
    <source>
        <dbReference type="Google" id="ProtNLM"/>
    </source>
</evidence>
<dbReference type="InterPro" id="IPR025251">
    <property type="entry name" value="DUF4213"/>
</dbReference>
<evidence type="ECO:0000259" key="1">
    <source>
        <dbReference type="Pfam" id="PF04016"/>
    </source>
</evidence>
<dbReference type="EMBL" id="JMEE01000032">
    <property type="protein sequence ID" value="RWR01801.1"/>
    <property type="molecule type" value="Genomic_DNA"/>
</dbReference>
<sequence>MQTELTLLQQLKLIACQQTSEILSSLTIKEAVVGVFFTGVQLSNRCAGLCATPVKEISAAVCCSSSANALPGAGRLRGLPVETCLEDLGSPKPLRRTVAIATLNALIETIWQMRGDELVAATTSGDAILTLSPSPGQHVVMVGAFYPYIHQLRKQGISFKVLEKDPSVFKTSELTYYVPADQAPTVIPTADILIITATTLLNGTLDSLLRLAKTGTSVAIVGPTTPLLPEAFAPYSVSLLGGVRVTAPEHVLDLLVQGASGYHLFEKGLERINLTLH</sequence>
<dbReference type="Gene3D" id="3.40.50.11590">
    <property type="match status" value="1"/>
</dbReference>
<name>A0A443IC08_9GAMM</name>
<evidence type="ECO:0000313" key="3">
    <source>
        <dbReference type="EMBL" id="RWR01801.1"/>
    </source>
</evidence>
<comment type="caution">
    <text evidence="3">The sequence shown here is derived from an EMBL/GenBank/DDBJ whole genome shotgun (WGS) entry which is preliminary data.</text>
</comment>
<dbReference type="Pfam" id="PF13938">
    <property type="entry name" value="DUF4213"/>
    <property type="match status" value="1"/>
</dbReference>
<keyword evidence="4" id="KW-1185">Reference proteome</keyword>
<feature type="domain" description="DUF4213" evidence="2">
    <location>
        <begin position="23"/>
        <end position="107"/>
    </location>
</feature>
<reference evidence="3 4" key="1">
    <citation type="submission" date="2014-04" db="EMBL/GenBank/DDBJ databases">
        <title>Draft genome sequence of Pantoea beijingensis strain LMG 27579, an emerging pathogen to Pleurotus eryngii with potential industrial application.</title>
        <authorList>
            <person name="Xu F."/>
            <person name="Liu Y."/>
            <person name="Wang S."/>
            <person name="Yin Y."/>
            <person name="Ma Y."/>
            <person name="Zhao S."/>
            <person name="Rong C."/>
        </authorList>
    </citation>
    <scope>NUCLEOTIDE SEQUENCE [LARGE SCALE GENOMIC DNA]</scope>
    <source>
        <strain evidence="3 4">LMG 27579</strain>
    </source>
</reference>
<dbReference type="Gene3D" id="3.30.390.100">
    <property type="match status" value="1"/>
</dbReference>
<proteinExistence type="predicted"/>
<dbReference type="Proteomes" id="UP000288794">
    <property type="component" value="Unassembled WGS sequence"/>
</dbReference>
<protein>
    <recommendedName>
        <fullName evidence="5">Fis family transcriptional regulator</fullName>
    </recommendedName>
</protein>
<accession>A0A443IC08</accession>